<gene>
    <name evidence="3" type="ORF">KEM10_03675</name>
</gene>
<name>A0ABS5JR67_9BACT</name>
<comment type="caution">
    <text evidence="3">The sequence shown here is derived from an EMBL/GenBank/DDBJ whole genome shotgun (WGS) entry which is preliminary data.</text>
</comment>
<proteinExistence type="predicted"/>
<dbReference type="PANTHER" id="PTHR34220">
    <property type="entry name" value="SENSOR HISTIDINE KINASE YPDA"/>
    <property type="match status" value="1"/>
</dbReference>
<protein>
    <submittedName>
        <fullName evidence="3">Histidine kinase</fullName>
    </submittedName>
</protein>
<dbReference type="InterPro" id="IPR010559">
    <property type="entry name" value="Sig_transdc_His_kin_internal"/>
</dbReference>
<sequence length="357" mass="41854">MSYYKRNSNINRKKIILSLVNAGIISFFIGFVFMFMACPSCSIKLTNVIYNGGYSLFLGYGLFSFGFVFGWIENRYVSWIAKPVKSLFIVFLFSAFYSSLIIFGVNYIWHSLIGKMDFILFTNQFGYIMWIEFIIFYFIALWFYARSFFFEWRAEVQNKELMKREALQLQYESLKTQVNPHFLFNSLNALSALIDMDTTSAKKFTTELSRFYRDILQLKDKELISLNEELEILKRYLYLQQIRFGEKFRFTFDVDASSHAMVIPLSVQMLMENVFKHNVISGDQLLQISIETKDTDLIVSNTYIPKQTKESSTGLGLSNLYERILYLTGKKMLFGIDQDQYIVKLPLIYLDDENTVG</sequence>
<accession>A0ABS5JR67</accession>
<keyword evidence="3" id="KW-0418">Kinase</keyword>
<feature type="transmembrane region" description="Helical" evidence="1">
    <location>
        <begin position="15"/>
        <end position="36"/>
    </location>
</feature>
<dbReference type="Pfam" id="PF06580">
    <property type="entry name" value="His_kinase"/>
    <property type="match status" value="1"/>
</dbReference>
<dbReference type="Proteomes" id="UP000708576">
    <property type="component" value="Unassembled WGS sequence"/>
</dbReference>
<keyword evidence="1" id="KW-0472">Membrane</keyword>
<evidence type="ECO:0000256" key="1">
    <source>
        <dbReference type="SAM" id="Phobius"/>
    </source>
</evidence>
<reference evidence="3 4" key="1">
    <citation type="journal article" date="2015" name="Int. J. Syst. Evol. Microbiol.">
        <title>Carboxylicivirga linearis sp. nov., isolated from a sea cucumber culture pond.</title>
        <authorList>
            <person name="Wang F.Q."/>
            <person name="Zhou Y.X."/>
            <person name="Lin X.Z."/>
            <person name="Chen G.J."/>
            <person name="Du Z.J."/>
        </authorList>
    </citation>
    <scope>NUCLEOTIDE SEQUENCE [LARGE SCALE GENOMIC DNA]</scope>
    <source>
        <strain evidence="3 4">FB218</strain>
    </source>
</reference>
<feature type="transmembrane region" description="Helical" evidence="1">
    <location>
        <begin position="48"/>
        <end position="72"/>
    </location>
</feature>
<dbReference type="PANTHER" id="PTHR34220:SF7">
    <property type="entry name" value="SENSOR HISTIDINE KINASE YPDA"/>
    <property type="match status" value="1"/>
</dbReference>
<keyword evidence="1" id="KW-0812">Transmembrane</keyword>
<organism evidence="3 4">
    <name type="scientific">Carboxylicivirga linearis</name>
    <dbReference type="NCBI Taxonomy" id="1628157"/>
    <lineage>
        <taxon>Bacteria</taxon>
        <taxon>Pseudomonadati</taxon>
        <taxon>Bacteroidota</taxon>
        <taxon>Bacteroidia</taxon>
        <taxon>Marinilabiliales</taxon>
        <taxon>Marinilabiliaceae</taxon>
        <taxon>Carboxylicivirga</taxon>
    </lineage>
</organism>
<feature type="transmembrane region" description="Helical" evidence="1">
    <location>
        <begin position="84"/>
        <end position="105"/>
    </location>
</feature>
<evidence type="ECO:0000313" key="4">
    <source>
        <dbReference type="Proteomes" id="UP000708576"/>
    </source>
</evidence>
<evidence type="ECO:0000313" key="3">
    <source>
        <dbReference type="EMBL" id="MBS2097364.1"/>
    </source>
</evidence>
<dbReference type="EMBL" id="JAGUCO010000002">
    <property type="protein sequence ID" value="MBS2097364.1"/>
    <property type="molecule type" value="Genomic_DNA"/>
</dbReference>
<dbReference type="GO" id="GO:0016301">
    <property type="term" value="F:kinase activity"/>
    <property type="evidence" value="ECO:0007669"/>
    <property type="project" value="UniProtKB-KW"/>
</dbReference>
<keyword evidence="3" id="KW-0808">Transferase</keyword>
<dbReference type="InterPro" id="IPR036890">
    <property type="entry name" value="HATPase_C_sf"/>
</dbReference>
<keyword evidence="4" id="KW-1185">Reference proteome</keyword>
<feature type="transmembrane region" description="Helical" evidence="1">
    <location>
        <begin position="125"/>
        <end position="145"/>
    </location>
</feature>
<keyword evidence="1" id="KW-1133">Transmembrane helix</keyword>
<feature type="domain" description="Signal transduction histidine kinase internal region" evidence="2">
    <location>
        <begin position="170"/>
        <end position="248"/>
    </location>
</feature>
<dbReference type="InterPro" id="IPR050640">
    <property type="entry name" value="Bact_2-comp_sensor_kinase"/>
</dbReference>
<dbReference type="RefSeq" id="WP_212213668.1">
    <property type="nucleotide sequence ID" value="NZ_JAGUCO010000002.1"/>
</dbReference>
<dbReference type="Gene3D" id="3.30.565.10">
    <property type="entry name" value="Histidine kinase-like ATPase, C-terminal domain"/>
    <property type="match status" value="1"/>
</dbReference>
<evidence type="ECO:0000259" key="2">
    <source>
        <dbReference type="Pfam" id="PF06580"/>
    </source>
</evidence>